<dbReference type="EMBL" id="JAHWXH010000001">
    <property type="protein sequence ID" value="MDS0245738.1"/>
    <property type="molecule type" value="Genomic_DNA"/>
</dbReference>
<dbReference type="NCBIfam" id="NF003610">
    <property type="entry name" value="PRK05257.3-1"/>
    <property type="match status" value="1"/>
</dbReference>
<comment type="similarity">
    <text evidence="8">Belongs to the MQO family.</text>
</comment>
<accession>A0AAJ2HMF3</accession>
<dbReference type="Proteomes" id="UP001183582">
    <property type="component" value="Unassembled WGS sequence"/>
</dbReference>
<evidence type="ECO:0000256" key="1">
    <source>
        <dbReference type="ARBA" id="ARBA00001139"/>
    </source>
</evidence>
<dbReference type="NCBIfam" id="NF003611">
    <property type="entry name" value="PRK05257.3-2"/>
    <property type="match status" value="1"/>
</dbReference>
<keyword evidence="5 8" id="KW-0285">Flavoprotein</keyword>
<keyword evidence="11" id="KW-1185">Reference proteome</keyword>
<comment type="caution">
    <text evidence="10">The sequence shown here is derived from an EMBL/GenBank/DDBJ whole genome shotgun (WGS) entry which is preliminary data.</text>
</comment>
<evidence type="ECO:0000256" key="2">
    <source>
        <dbReference type="ARBA" id="ARBA00001974"/>
    </source>
</evidence>
<dbReference type="Gene3D" id="3.50.50.60">
    <property type="entry name" value="FAD/NAD(P)-binding domain"/>
    <property type="match status" value="1"/>
</dbReference>
<dbReference type="GO" id="GO:0006099">
    <property type="term" value="P:tricarboxylic acid cycle"/>
    <property type="evidence" value="ECO:0007669"/>
    <property type="project" value="UniProtKB-UniRule"/>
</dbReference>
<evidence type="ECO:0000313" key="10">
    <source>
        <dbReference type="EMBL" id="MDS0245738.1"/>
    </source>
</evidence>
<dbReference type="PANTHER" id="PTHR43104:SF2">
    <property type="entry name" value="L-2-HYDROXYGLUTARATE DEHYDROGENASE, MITOCHONDRIAL"/>
    <property type="match status" value="1"/>
</dbReference>
<dbReference type="NCBIfam" id="TIGR01320">
    <property type="entry name" value="mal_quin_oxido"/>
    <property type="match status" value="1"/>
</dbReference>
<dbReference type="PANTHER" id="PTHR43104">
    <property type="entry name" value="L-2-HYDROXYGLUTARATE DEHYDROGENASE, MITOCHONDRIAL"/>
    <property type="match status" value="1"/>
</dbReference>
<dbReference type="InterPro" id="IPR036188">
    <property type="entry name" value="FAD/NAD-bd_sf"/>
</dbReference>
<organism evidence="10 12">
    <name type="scientific">Microbacterium aurantiacum</name>
    <dbReference type="NCBI Taxonomy" id="162393"/>
    <lineage>
        <taxon>Bacteria</taxon>
        <taxon>Bacillati</taxon>
        <taxon>Actinomycetota</taxon>
        <taxon>Actinomycetes</taxon>
        <taxon>Micrococcales</taxon>
        <taxon>Microbacteriaceae</taxon>
        <taxon>Microbacterium</taxon>
    </lineage>
</organism>
<protein>
    <recommendedName>
        <fullName evidence="8">Probable malate:quinone oxidoreductase</fullName>
        <ecNumber evidence="8">1.1.5.4</ecNumber>
    </recommendedName>
    <alternativeName>
        <fullName evidence="8">MQO</fullName>
    </alternativeName>
    <alternativeName>
        <fullName evidence="8">Malate dehydrogenase [quinone]</fullName>
    </alternativeName>
</protein>
<comment type="catalytic activity">
    <reaction evidence="1 8">
        <text>(S)-malate + a quinone = a quinol + oxaloacetate</text>
        <dbReference type="Rhea" id="RHEA:46012"/>
        <dbReference type="ChEBI" id="CHEBI:15589"/>
        <dbReference type="ChEBI" id="CHEBI:16452"/>
        <dbReference type="ChEBI" id="CHEBI:24646"/>
        <dbReference type="ChEBI" id="CHEBI:132124"/>
        <dbReference type="EC" id="1.1.5.4"/>
    </reaction>
</comment>
<dbReference type="Pfam" id="PF06039">
    <property type="entry name" value="Mqo"/>
    <property type="match status" value="1"/>
</dbReference>
<dbReference type="Gene3D" id="3.30.9.10">
    <property type="entry name" value="D-Amino Acid Oxidase, subunit A, domain 2"/>
    <property type="match status" value="1"/>
</dbReference>
<proteinExistence type="inferred from homology"/>
<dbReference type="NCBIfam" id="NF009875">
    <property type="entry name" value="PRK13339.1"/>
    <property type="match status" value="1"/>
</dbReference>
<dbReference type="AlphaFoldDB" id="A0AAJ2HMF3"/>
<evidence type="ECO:0000256" key="5">
    <source>
        <dbReference type="ARBA" id="ARBA00022630"/>
    </source>
</evidence>
<evidence type="ECO:0000256" key="8">
    <source>
        <dbReference type="HAMAP-Rule" id="MF_00212"/>
    </source>
</evidence>
<reference evidence="10 12" key="1">
    <citation type="submission" date="2021-06" db="EMBL/GenBank/DDBJ databases">
        <title>Genome-based taxonomic framework of Microbacterium strains isolated from marine environment, the description of four new species and reclassification of four preexisting species.</title>
        <authorList>
            <person name="Lee S.D."/>
            <person name="Kim S.-M."/>
            <person name="Byeon Y.-S."/>
            <person name="Yang H.L."/>
            <person name="Kim I.S."/>
        </authorList>
    </citation>
    <scope>NUCLEOTIDE SEQUENCE [LARGE SCALE GENOMIC DNA]</scope>
    <source>
        <strain evidence="9">KACC 20510</strain>
        <strain evidence="10 12">KACC 20514</strain>
    </source>
</reference>
<dbReference type="EC" id="1.1.5.4" evidence="8"/>
<dbReference type="EMBL" id="JAHWXI010000011">
    <property type="protein sequence ID" value="MDN4464806.1"/>
    <property type="molecule type" value="Genomic_DNA"/>
</dbReference>
<dbReference type="SUPFAM" id="SSF51905">
    <property type="entry name" value="FAD/NAD(P)-binding domain"/>
    <property type="match status" value="1"/>
</dbReference>
<dbReference type="NCBIfam" id="NF003605">
    <property type="entry name" value="PRK05257.1-4"/>
    <property type="match status" value="1"/>
</dbReference>
<dbReference type="Proteomes" id="UP001172731">
    <property type="component" value="Unassembled WGS sequence"/>
</dbReference>
<comment type="pathway">
    <text evidence="3 8">Carbohydrate metabolism; tricarboxylic acid cycle; oxaloacetate from (S)-malate (quinone route): step 1/1.</text>
</comment>
<dbReference type="HAMAP" id="MF_00212">
    <property type="entry name" value="MQO"/>
    <property type="match status" value="1"/>
</dbReference>
<sequence>MTETPSDALPHPDDSSLPAGTVDVLLIGGGIMSATLGTMLARLQPTWKIAVFERLHDVALESSNAWNNAGTGHAALCELNYMPEGADGSMDPAKAISINEQFQQSRQFWSSLVDDGVLDAPSTFINATPHMTFVRGEKDVAFLRKRYEVLKKEPLFAGIEYSEDSRVINQWAPLLMHQRRVGEPFAATRVPAGTDVDFGALTRQLFAALAENGADVRTNTEVRKLKRLKDGTWRVGYRRAVGRTPGEIRARFVFVGAGGWALKLLQRSGIPEISGYGVFPIGGQWLKTDNPDLVAKHKAKVYSQASVGAPPMSVPHLDTRVVDGQASLLFGPFATFSPKFLKNGSMLDIVTQVRPGNILPMLKVAVDNPGLIKYLVSELLKDHGKKVDSLRDFMPSAKDEDWELLDAGQRAQVMKKDPKKIGVLQFGTEVVTGADGSIAGLLGASPGASTAVSIMLGLLKTCFPDRIAEWEPELRNLIPSYGSTLNSRPDAAADVLEETAQTLALRA</sequence>
<evidence type="ECO:0000313" key="9">
    <source>
        <dbReference type="EMBL" id="MDN4464806.1"/>
    </source>
</evidence>
<evidence type="ECO:0000256" key="7">
    <source>
        <dbReference type="ARBA" id="ARBA00023002"/>
    </source>
</evidence>
<dbReference type="NCBIfam" id="NF003606">
    <property type="entry name" value="PRK05257.2-1"/>
    <property type="match status" value="1"/>
</dbReference>
<evidence type="ECO:0000256" key="6">
    <source>
        <dbReference type="ARBA" id="ARBA00022827"/>
    </source>
</evidence>
<comment type="cofactor">
    <cofactor evidence="2 8">
        <name>FAD</name>
        <dbReference type="ChEBI" id="CHEBI:57692"/>
    </cofactor>
</comment>
<keyword evidence="6 8" id="KW-0274">FAD</keyword>
<keyword evidence="4 8" id="KW-0816">Tricarboxylic acid cycle</keyword>
<keyword evidence="7 8" id="KW-0560">Oxidoreductase</keyword>
<evidence type="ECO:0000256" key="3">
    <source>
        <dbReference type="ARBA" id="ARBA00005012"/>
    </source>
</evidence>
<name>A0AAJ2HMF3_9MICO</name>
<evidence type="ECO:0000313" key="11">
    <source>
        <dbReference type="Proteomes" id="UP001172731"/>
    </source>
</evidence>
<dbReference type="InterPro" id="IPR006231">
    <property type="entry name" value="MQO"/>
</dbReference>
<dbReference type="GO" id="GO:0047545">
    <property type="term" value="F:(S)-2-hydroxyglutarate dehydrogenase activity"/>
    <property type="evidence" value="ECO:0007669"/>
    <property type="project" value="TreeGrafter"/>
</dbReference>
<dbReference type="GO" id="GO:0008924">
    <property type="term" value="F:L-malate dehydrogenase (quinone) activity"/>
    <property type="evidence" value="ECO:0007669"/>
    <property type="project" value="UniProtKB-UniRule"/>
</dbReference>
<dbReference type="NCBIfam" id="NF003603">
    <property type="entry name" value="PRK05257.1-1"/>
    <property type="match status" value="1"/>
</dbReference>
<gene>
    <name evidence="8" type="primary">mqo</name>
    <name evidence="9" type="ORF">KZC48_10405</name>
    <name evidence="10" type="ORF">KZC50_08955</name>
</gene>
<evidence type="ECO:0000256" key="4">
    <source>
        <dbReference type="ARBA" id="ARBA00022532"/>
    </source>
</evidence>
<evidence type="ECO:0000313" key="12">
    <source>
        <dbReference type="Proteomes" id="UP001183582"/>
    </source>
</evidence>